<evidence type="ECO:0000256" key="1">
    <source>
        <dbReference type="SAM" id="Phobius"/>
    </source>
</evidence>
<sequence>MIKEWLTIFFVFVGTLFIFIASVGILRMPDLLTRMHAATKAGSLGVGLVLGGVAIYFGTWTVTIEAVVIVWFIVMTAPIASHLIARASYFDNIKLTKATFIDELQPHYDQRTHRLKSALEERRKRS</sequence>
<dbReference type="NCBIfam" id="TIGR01300">
    <property type="entry name" value="CPA3_mnhG_phaG"/>
    <property type="match status" value="1"/>
</dbReference>
<proteinExistence type="predicted"/>
<accession>A9KF28</accession>
<dbReference type="HOGENOM" id="CLU_121334_0_0_6"/>
<evidence type="ECO:0000313" key="3">
    <source>
        <dbReference type="Proteomes" id="UP000008555"/>
    </source>
</evidence>
<dbReference type="InterPro" id="IPR005133">
    <property type="entry name" value="PhaG_MnhG_YufB"/>
</dbReference>
<dbReference type="Pfam" id="PF03334">
    <property type="entry name" value="PhaG_MnhG_YufB"/>
    <property type="match status" value="1"/>
</dbReference>
<dbReference type="NCBIfam" id="NF009314">
    <property type="entry name" value="PRK12674.1-2"/>
    <property type="match status" value="1"/>
</dbReference>
<keyword evidence="1" id="KW-0812">Transmembrane</keyword>
<feature type="transmembrane region" description="Helical" evidence="1">
    <location>
        <begin position="38"/>
        <end position="58"/>
    </location>
</feature>
<keyword evidence="1" id="KW-0472">Membrane</keyword>
<protein>
    <submittedName>
        <fullName evidence="2">Sodium/proton antiporter protein</fullName>
    </submittedName>
</protein>
<keyword evidence="1" id="KW-1133">Transmembrane helix</keyword>
<name>A9KF28_COXBN</name>
<evidence type="ECO:0000313" key="2">
    <source>
        <dbReference type="EMBL" id="ABS77225.1"/>
    </source>
</evidence>
<dbReference type="EMBL" id="CP000733">
    <property type="protein sequence ID" value="ABS77225.1"/>
    <property type="molecule type" value="Genomic_DNA"/>
</dbReference>
<gene>
    <name evidence="2" type="primary">shaG</name>
    <name evidence="2" type="ordered locus">CBUD_0406</name>
</gene>
<dbReference type="AlphaFoldDB" id="A9KF28"/>
<dbReference type="KEGG" id="cbd:CBUD_0406"/>
<reference evidence="2 3" key="1">
    <citation type="journal article" date="2009" name="Infect. Immun.">
        <title>Comparative genomics reveal extensive transposon-mediated genomic plasticity and diversity among potential effector proteins within the genus Coxiella.</title>
        <authorList>
            <person name="Beare P.A."/>
            <person name="Unsworth N."/>
            <person name="Andoh M."/>
            <person name="Voth D.E."/>
            <person name="Omsland A."/>
            <person name="Gilk S.D."/>
            <person name="Williams K.P."/>
            <person name="Sobral B.W."/>
            <person name="Kupko J.J.III."/>
            <person name="Porcella S.F."/>
            <person name="Samuel J.E."/>
            <person name="Heinzen R.A."/>
        </authorList>
    </citation>
    <scope>NUCLEOTIDE SEQUENCE [LARGE SCALE GENOMIC DNA]</scope>
    <source>
        <strain evidence="2 3">Dugway 5J108-111</strain>
    </source>
</reference>
<dbReference type="PANTHER" id="PTHR34703">
    <property type="entry name" value="ANTIPORTER SUBUNIT MNHG2-RELATED"/>
    <property type="match status" value="1"/>
</dbReference>
<dbReference type="GO" id="GO:0015385">
    <property type="term" value="F:sodium:proton antiporter activity"/>
    <property type="evidence" value="ECO:0007669"/>
    <property type="project" value="TreeGrafter"/>
</dbReference>
<feature type="transmembrane region" description="Helical" evidence="1">
    <location>
        <begin position="64"/>
        <end position="85"/>
    </location>
</feature>
<dbReference type="PANTHER" id="PTHR34703:SF1">
    <property type="entry name" value="ANTIPORTER SUBUNIT MNHG2-RELATED"/>
    <property type="match status" value="1"/>
</dbReference>
<organism evidence="2 3">
    <name type="scientific">Coxiella burnetii (strain Dugway 5J108-111)</name>
    <dbReference type="NCBI Taxonomy" id="434922"/>
    <lineage>
        <taxon>Bacteria</taxon>
        <taxon>Pseudomonadati</taxon>
        <taxon>Pseudomonadota</taxon>
        <taxon>Gammaproteobacteria</taxon>
        <taxon>Legionellales</taxon>
        <taxon>Coxiellaceae</taxon>
        <taxon>Coxiella</taxon>
    </lineage>
</organism>
<feature type="transmembrane region" description="Helical" evidence="1">
    <location>
        <begin position="6"/>
        <end position="26"/>
    </location>
</feature>
<dbReference type="RefSeq" id="WP_005772117.1">
    <property type="nucleotide sequence ID" value="NC_009727.1"/>
</dbReference>
<dbReference type="Proteomes" id="UP000008555">
    <property type="component" value="Chromosome"/>
</dbReference>